<dbReference type="AlphaFoldDB" id="A0A2L0IBG2"/>
<dbReference type="NCBIfam" id="NF038308">
    <property type="entry name" value="RNA_repair_RtcR"/>
    <property type="match status" value="1"/>
</dbReference>
<dbReference type="PIRSF" id="PIRSF037354">
    <property type="entry name" value="Txn_actvtr_RtcR"/>
    <property type="match status" value="1"/>
</dbReference>
<dbReference type="InterPro" id="IPR058031">
    <property type="entry name" value="AAA_lid_NorR"/>
</dbReference>
<dbReference type="InterPro" id="IPR003593">
    <property type="entry name" value="AAA+_ATPase"/>
</dbReference>
<evidence type="ECO:0000313" key="5">
    <source>
        <dbReference type="Proteomes" id="UP000238365"/>
    </source>
</evidence>
<dbReference type="SUPFAM" id="SSF52540">
    <property type="entry name" value="P-loop containing nucleoside triphosphate hydrolases"/>
    <property type="match status" value="1"/>
</dbReference>
<evidence type="ECO:0000259" key="3">
    <source>
        <dbReference type="PROSITE" id="PS50045"/>
    </source>
</evidence>
<dbReference type="CDD" id="cd00009">
    <property type="entry name" value="AAA"/>
    <property type="match status" value="1"/>
</dbReference>
<dbReference type="KEGG" id="pgz:C2E15_01270"/>
<dbReference type="OrthoDB" id="9804019at2"/>
<dbReference type="InterPro" id="IPR027417">
    <property type="entry name" value="P-loop_NTPase"/>
</dbReference>
<keyword evidence="1" id="KW-0547">Nucleotide-binding</keyword>
<dbReference type="PANTHER" id="PTHR32071:SF14">
    <property type="entry name" value="TRANSCRIPTIONAL REGULATORY PROTEIN RTCR"/>
    <property type="match status" value="1"/>
</dbReference>
<dbReference type="GO" id="GO:0005524">
    <property type="term" value="F:ATP binding"/>
    <property type="evidence" value="ECO:0007669"/>
    <property type="project" value="UniProtKB-KW"/>
</dbReference>
<dbReference type="EMBL" id="CP026377">
    <property type="protein sequence ID" value="AUX91860.1"/>
    <property type="molecule type" value="Genomic_DNA"/>
</dbReference>
<dbReference type="Gene3D" id="3.40.50.300">
    <property type="entry name" value="P-loop containing nucleotide triphosphate hydrolases"/>
    <property type="match status" value="1"/>
</dbReference>
<dbReference type="Pfam" id="PF06956">
    <property type="entry name" value="RtcR"/>
    <property type="match status" value="1"/>
</dbReference>
<evidence type="ECO:0000256" key="1">
    <source>
        <dbReference type="ARBA" id="ARBA00022741"/>
    </source>
</evidence>
<name>A0A2L0IBG2_9GAMM</name>
<proteinExistence type="predicted"/>
<dbReference type="Gene3D" id="1.10.8.60">
    <property type="match status" value="1"/>
</dbReference>
<keyword evidence="5" id="KW-1185">Reference proteome</keyword>
<dbReference type="PROSITE" id="PS50045">
    <property type="entry name" value="SIGMA54_INTERACT_4"/>
    <property type="match status" value="1"/>
</dbReference>
<evidence type="ECO:0000256" key="2">
    <source>
        <dbReference type="ARBA" id="ARBA00022840"/>
    </source>
</evidence>
<keyword evidence="2" id="KW-0067">ATP-binding</keyword>
<gene>
    <name evidence="4" type="ORF">C2E15_01270</name>
</gene>
<protein>
    <submittedName>
        <fullName evidence="4">Transcriptional regulator</fullName>
    </submittedName>
</protein>
<reference evidence="4 5" key="1">
    <citation type="submission" date="2018-01" db="EMBL/GenBank/DDBJ databases">
        <title>Complete and assembled Genome of Pantoea gaviniae DSM22758T.</title>
        <authorList>
            <person name="Stevens M.J.A."/>
            <person name="Zurfluh K."/>
            <person name="Stephan R."/>
        </authorList>
    </citation>
    <scope>NUCLEOTIDE SEQUENCE [LARGE SCALE GENOMIC DNA]</scope>
    <source>
        <strain evidence="4 5">DSM 22758</strain>
    </source>
</reference>
<dbReference type="Pfam" id="PF00158">
    <property type="entry name" value="Sigma54_activat"/>
    <property type="match status" value="1"/>
</dbReference>
<dbReference type="Proteomes" id="UP000238365">
    <property type="component" value="Chromosome"/>
</dbReference>
<sequence>MDKPMRRVVIGSLGTVLDRRGKRHNRNKKWRPTVAVCLQPDLPVDRLELICPPDNRALAEQIVEDLAALSPHTEVRLHEMPLADPWDFEEVYAAFLDFAVNYAFDTDNEDYLVHITTGTHVAQICWFLLTEARYLPARLLQSGPARSEDRPVMQGECTVIDLDLSRYSALTSRFLREQQASVSFLKGGIATRNPAFNALIDRIERVALRSTAPMLLTGPTGAGKSFLAQRIFQLKQNRHQVKGRLVAVNCATLRGDNAMSTLFGHVKGAFTGAQQARAGLLREADGGVLFLDEIAELGPDEQAMLLKAIEEKRFLPFGSDKEVSSDFQLIAGTHRDMASWVAQGRFREDLWSRINLWSFTLPGLAQRREDIEPNLDYELQRFARDSQSQVRFDREARQAWLRFACSDQALWRGNFRELGASVTRMATLADNGRITLEGVSEEIARLRQSWHGDDPQPTTLPDTDLDLFDRYQLAAVLTICRQSASLSEAGRKLFAVSRQQKKQPNDADRLRKYLARFDLSWDAIQHQPE</sequence>
<dbReference type="InterPro" id="IPR009715">
    <property type="entry name" value="RtcR"/>
</dbReference>
<dbReference type="SMART" id="SM00382">
    <property type="entry name" value="AAA"/>
    <property type="match status" value="1"/>
</dbReference>
<dbReference type="GO" id="GO:0003700">
    <property type="term" value="F:DNA-binding transcription factor activity"/>
    <property type="evidence" value="ECO:0007669"/>
    <property type="project" value="InterPro"/>
</dbReference>
<evidence type="ECO:0000313" key="4">
    <source>
        <dbReference type="EMBL" id="AUX91860.1"/>
    </source>
</evidence>
<dbReference type="InterPro" id="IPR002078">
    <property type="entry name" value="Sigma_54_int"/>
</dbReference>
<organism evidence="4 5">
    <name type="scientific">Mixta gaviniae</name>
    <dbReference type="NCBI Taxonomy" id="665914"/>
    <lineage>
        <taxon>Bacteria</taxon>
        <taxon>Pseudomonadati</taxon>
        <taxon>Pseudomonadota</taxon>
        <taxon>Gammaproteobacteria</taxon>
        <taxon>Enterobacterales</taxon>
        <taxon>Erwiniaceae</taxon>
        <taxon>Mixta</taxon>
    </lineage>
</organism>
<dbReference type="FunFam" id="3.40.50.300:FF:001653">
    <property type="entry name" value="Transcriptional regulator RtcR"/>
    <property type="match status" value="1"/>
</dbReference>
<dbReference type="PANTHER" id="PTHR32071">
    <property type="entry name" value="TRANSCRIPTIONAL REGULATORY PROTEIN"/>
    <property type="match status" value="1"/>
</dbReference>
<accession>A0A2L0IBG2</accession>
<dbReference type="Pfam" id="PF25601">
    <property type="entry name" value="AAA_lid_14"/>
    <property type="match status" value="1"/>
</dbReference>
<dbReference type="InterPro" id="IPR017183">
    <property type="entry name" value="Sigma54_dep_tscrpt_act_RtcR"/>
</dbReference>
<feature type="domain" description="Sigma-54 factor interaction" evidence="3">
    <location>
        <begin position="189"/>
        <end position="427"/>
    </location>
</feature>